<dbReference type="Gene3D" id="1.10.8.20">
    <property type="entry name" value="N-terminal domain of phosphatidylinositol transfer protein sec14p"/>
    <property type="match status" value="1"/>
</dbReference>
<organism evidence="3 4">
    <name type="scientific">Araneus ventricosus</name>
    <name type="common">Orbweaver spider</name>
    <name type="synonym">Epeira ventricosa</name>
    <dbReference type="NCBI Taxonomy" id="182803"/>
    <lineage>
        <taxon>Eukaryota</taxon>
        <taxon>Metazoa</taxon>
        <taxon>Ecdysozoa</taxon>
        <taxon>Arthropoda</taxon>
        <taxon>Chelicerata</taxon>
        <taxon>Arachnida</taxon>
        <taxon>Araneae</taxon>
        <taxon>Araneomorphae</taxon>
        <taxon>Entelegynae</taxon>
        <taxon>Araneoidea</taxon>
        <taxon>Araneidae</taxon>
        <taxon>Araneus</taxon>
    </lineage>
</organism>
<dbReference type="EMBL" id="BGPR01034716">
    <property type="protein sequence ID" value="GBO09196.1"/>
    <property type="molecule type" value="Genomic_DNA"/>
</dbReference>
<dbReference type="Pfam" id="PF00650">
    <property type="entry name" value="CRAL_TRIO"/>
    <property type="match status" value="1"/>
</dbReference>
<dbReference type="SMART" id="SM01100">
    <property type="entry name" value="CRAL_TRIO_N"/>
    <property type="match status" value="1"/>
</dbReference>
<dbReference type="InterPro" id="IPR036273">
    <property type="entry name" value="CRAL/TRIO_N_dom_sf"/>
</dbReference>
<dbReference type="GO" id="GO:0005634">
    <property type="term" value="C:nucleus"/>
    <property type="evidence" value="ECO:0007669"/>
    <property type="project" value="UniProtKB-SubCell"/>
</dbReference>
<feature type="non-terminal residue" evidence="3">
    <location>
        <position position="1"/>
    </location>
</feature>
<keyword evidence="4" id="KW-1185">Reference proteome</keyword>
<evidence type="ECO:0000256" key="1">
    <source>
        <dbReference type="ARBA" id="ARBA00004123"/>
    </source>
</evidence>
<comment type="subcellular location">
    <subcellularLocation>
        <location evidence="1">Nucleus</location>
    </subcellularLocation>
</comment>
<dbReference type="SUPFAM" id="SSF46689">
    <property type="entry name" value="Homeodomain-like"/>
    <property type="match status" value="1"/>
</dbReference>
<dbReference type="InterPro" id="IPR007889">
    <property type="entry name" value="HTH_Psq"/>
</dbReference>
<sequence length="271" mass="30683">EHEAYCRDDDFLLMFLRVKKYDAQRAFKTLKNYSSVRRSQRKQFESIEFERVKKVLDSGVVGLLPKRDHEGRAVMFFDASKFSSDICVFDDVMSAVHAVTHFALSFPATQVNGICFLSNSSIPSLEVFQLFCMYAKTFGPTVKDLPARIKRIDCVNVNAVFRVAFGILRTLLPVKILQRIRGSQPGPFRPLVGVPAFMVGGSRTAKKIDLTIFRLLFELLTSHRLKVGSVSKRKALSFEDKVKINKRIENGESQSAVWREFSLSKSTVGTV</sequence>
<dbReference type="InterPro" id="IPR011074">
    <property type="entry name" value="CRAL/TRIO_N_dom"/>
</dbReference>
<dbReference type="Pfam" id="PF04218">
    <property type="entry name" value="CENP-B_N"/>
    <property type="match status" value="1"/>
</dbReference>
<dbReference type="PRINTS" id="PR00180">
    <property type="entry name" value="CRETINALDHBP"/>
</dbReference>
<dbReference type="InterPro" id="IPR009057">
    <property type="entry name" value="Homeodomain-like_sf"/>
</dbReference>
<dbReference type="PANTHER" id="PTHR10174">
    <property type="entry name" value="ALPHA-TOCOPHEROL TRANSFER PROTEIN-RELATED"/>
    <property type="match status" value="1"/>
</dbReference>
<dbReference type="Gene3D" id="1.10.10.60">
    <property type="entry name" value="Homeodomain-like"/>
    <property type="match status" value="1"/>
</dbReference>
<dbReference type="GO" id="GO:0003677">
    <property type="term" value="F:DNA binding"/>
    <property type="evidence" value="ECO:0007669"/>
    <property type="project" value="InterPro"/>
</dbReference>
<comment type="caution">
    <text evidence="3">The sequence shown here is derived from an EMBL/GenBank/DDBJ whole genome shotgun (WGS) entry which is preliminary data.</text>
</comment>
<evidence type="ECO:0000313" key="3">
    <source>
        <dbReference type="EMBL" id="GBO09196.1"/>
    </source>
</evidence>
<protein>
    <submittedName>
        <fullName evidence="3">Retinaldehyde-binding protein 1</fullName>
    </submittedName>
</protein>
<name>A0A4Y2UC41_ARAVE</name>
<dbReference type="InterPro" id="IPR036865">
    <property type="entry name" value="CRAL-TRIO_dom_sf"/>
</dbReference>
<dbReference type="GO" id="GO:1902936">
    <property type="term" value="F:phosphatidylinositol bisphosphate binding"/>
    <property type="evidence" value="ECO:0007669"/>
    <property type="project" value="TreeGrafter"/>
</dbReference>
<accession>A0A4Y2UC41</accession>
<feature type="domain" description="CRAL/TRIO N-terminal" evidence="2">
    <location>
        <begin position="8"/>
        <end position="33"/>
    </location>
</feature>
<proteinExistence type="predicted"/>
<dbReference type="CDD" id="cd00170">
    <property type="entry name" value="SEC14"/>
    <property type="match status" value="1"/>
</dbReference>
<reference evidence="3 4" key="1">
    <citation type="journal article" date="2019" name="Sci. Rep.">
        <title>Orb-weaving spider Araneus ventricosus genome elucidates the spidroin gene catalogue.</title>
        <authorList>
            <person name="Kono N."/>
            <person name="Nakamura H."/>
            <person name="Ohtoshi R."/>
            <person name="Moran D.A.P."/>
            <person name="Shinohara A."/>
            <person name="Yoshida Y."/>
            <person name="Fujiwara M."/>
            <person name="Mori M."/>
            <person name="Tomita M."/>
            <person name="Arakawa K."/>
        </authorList>
    </citation>
    <scope>NUCLEOTIDE SEQUENCE [LARGE SCALE GENOMIC DNA]</scope>
</reference>
<evidence type="ECO:0000259" key="2">
    <source>
        <dbReference type="SMART" id="SM01100"/>
    </source>
</evidence>
<dbReference type="GO" id="GO:0016020">
    <property type="term" value="C:membrane"/>
    <property type="evidence" value="ECO:0007669"/>
    <property type="project" value="TreeGrafter"/>
</dbReference>
<dbReference type="SUPFAM" id="SSF46938">
    <property type="entry name" value="CRAL/TRIO N-terminal domain"/>
    <property type="match status" value="1"/>
</dbReference>
<dbReference type="OrthoDB" id="6416640at2759"/>
<evidence type="ECO:0000313" key="4">
    <source>
        <dbReference type="Proteomes" id="UP000499080"/>
    </source>
</evidence>
<dbReference type="PANTHER" id="PTHR10174:SF130">
    <property type="entry name" value="ALPHA-TOCOPHEROL TRANSFER PROTEIN-LIKE"/>
    <property type="match status" value="1"/>
</dbReference>
<dbReference type="Gene3D" id="3.40.525.10">
    <property type="entry name" value="CRAL-TRIO lipid binding domain"/>
    <property type="match status" value="1"/>
</dbReference>
<dbReference type="InterPro" id="IPR001251">
    <property type="entry name" value="CRAL-TRIO_dom"/>
</dbReference>
<dbReference type="AlphaFoldDB" id="A0A4Y2UC41"/>
<dbReference type="SUPFAM" id="SSF52087">
    <property type="entry name" value="CRAL/TRIO domain"/>
    <property type="match status" value="1"/>
</dbReference>
<dbReference type="Proteomes" id="UP000499080">
    <property type="component" value="Unassembled WGS sequence"/>
</dbReference>
<gene>
    <name evidence="3" type="primary">Rlbp1_1</name>
    <name evidence="3" type="ORF">AVEN_126841_1</name>
</gene>